<feature type="transmembrane region" description="Helical" evidence="7">
    <location>
        <begin position="52"/>
        <end position="70"/>
    </location>
</feature>
<dbReference type="Proteomes" id="UP000318833">
    <property type="component" value="Unassembled WGS sequence"/>
</dbReference>
<feature type="transmembrane region" description="Helical" evidence="7">
    <location>
        <begin position="201"/>
        <end position="219"/>
    </location>
</feature>
<dbReference type="GO" id="GO:0016020">
    <property type="term" value="C:membrane"/>
    <property type="evidence" value="ECO:0007669"/>
    <property type="project" value="TreeGrafter"/>
</dbReference>
<dbReference type="EMBL" id="VLNR01000041">
    <property type="protein sequence ID" value="TSE06770.1"/>
    <property type="molecule type" value="Genomic_DNA"/>
</dbReference>
<feature type="transmembrane region" description="Helical" evidence="7">
    <location>
        <begin position="77"/>
        <end position="99"/>
    </location>
</feature>
<comment type="subcellular location">
    <subcellularLocation>
        <location evidence="1">Endomembrane system</location>
        <topology evidence="1">Multi-pass membrane protein</topology>
    </subcellularLocation>
</comment>
<evidence type="ECO:0000256" key="7">
    <source>
        <dbReference type="SAM" id="Phobius"/>
    </source>
</evidence>
<dbReference type="PROSITE" id="PS50850">
    <property type="entry name" value="MFS"/>
    <property type="match status" value="1"/>
</dbReference>
<keyword evidence="3" id="KW-0813">Transport</keyword>
<feature type="transmembrane region" description="Helical" evidence="7">
    <location>
        <begin position="325"/>
        <end position="347"/>
    </location>
</feature>
<dbReference type="InterPro" id="IPR011701">
    <property type="entry name" value="MFS"/>
</dbReference>
<dbReference type="GO" id="GO:0022857">
    <property type="term" value="F:transmembrane transporter activity"/>
    <property type="evidence" value="ECO:0007669"/>
    <property type="project" value="InterPro"/>
</dbReference>
<feature type="transmembrane region" description="Helical" evidence="7">
    <location>
        <begin position="161"/>
        <end position="180"/>
    </location>
</feature>
<feature type="transmembrane region" description="Helical" evidence="7">
    <location>
        <begin position="138"/>
        <end position="155"/>
    </location>
</feature>
<keyword evidence="6 7" id="KW-0472">Membrane</keyword>
<protein>
    <submittedName>
        <fullName evidence="9">MFS transporter</fullName>
    </submittedName>
</protein>
<dbReference type="SUPFAM" id="SSF103473">
    <property type="entry name" value="MFS general substrate transporter"/>
    <property type="match status" value="1"/>
</dbReference>
<feature type="transmembrane region" description="Helical" evidence="7">
    <location>
        <begin position="105"/>
        <end position="126"/>
    </location>
</feature>
<proteinExistence type="inferred from homology"/>
<dbReference type="PANTHER" id="PTHR23514">
    <property type="entry name" value="BYPASS OF STOP CODON PROTEIN 6"/>
    <property type="match status" value="1"/>
</dbReference>
<feature type="transmembrane region" description="Helical" evidence="7">
    <location>
        <begin position="239"/>
        <end position="256"/>
    </location>
</feature>
<feature type="transmembrane region" description="Helical" evidence="7">
    <location>
        <begin position="367"/>
        <end position="392"/>
    </location>
</feature>
<dbReference type="AlphaFoldDB" id="A0A554VH66"/>
<sequence>MSTINKTQLFTASCIALVVTAMTFAIRAGILAQLGTEFRLSDTQLGFVNSMAFWGFPIATIFGGLVYNSLGPRKLMIIAFISHLAGLLLTIFASGFWGLLISTLFIGFANGSVEAACNPLIADMYTKNRTTMLNKFHVWFPGGIVIGALASKFMTDINLGWQLQIALMLIPTLLYGVMFFKLTFPKNENIVSDTSVNIKNLFTPLFVFIAICMTLTATTELGTQQWVERILGSSGASPMLILAMVTGLMAVGRYFAGPVIHKLNPTGVLWFSSIIATIAIYLMSNATGSMVYISAILFAIGVMYFWPTMIGFVSEYIPKSGALGMSIVGGAGMFATGIWQPVIGSWLDTERAKALSSGMSPESAELAAGQATLGNIVFFPLLLILLFAILFFTRKKLELRRVPQLDHEK</sequence>
<feature type="transmembrane region" description="Helical" evidence="7">
    <location>
        <begin position="268"/>
        <end position="284"/>
    </location>
</feature>
<dbReference type="InterPro" id="IPR020846">
    <property type="entry name" value="MFS_dom"/>
</dbReference>
<keyword evidence="5 7" id="KW-1133">Transmembrane helix</keyword>
<evidence type="ECO:0000256" key="3">
    <source>
        <dbReference type="ARBA" id="ARBA00022448"/>
    </source>
</evidence>
<comment type="caution">
    <text evidence="9">The sequence shown here is derived from an EMBL/GenBank/DDBJ whole genome shotgun (WGS) entry which is preliminary data.</text>
</comment>
<evidence type="ECO:0000256" key="4">
    <source>
        <dbReference type="ARBA" id="ARBA00022692"/>
    </source>
</evidence>
<evidence type="ECO:0000256" key="5">
    <source>
        <dbReference type="ARBA" id="ARBA00022989"/>
    </source>
</evidence>
<evidence type="ECO:0000256" key="2">
    <source>
        <dbReference type="ARBA" id="ARBA00008335"/>
    </source>
</evidence>
<dbReference type="GO" id="GO:0012505">
    <property type="term" value="C:endomembrane system"/>
    <property type="evidence" value="ECO:0007669"/>
    <property type="project" value="UniProtKB-SubCell"/>
</dbReference>
<gene>
    <name evidence="9" type="ORF">FOF46_18310</name>
</gene>
<dbReference type="InterPro" id="IPR036259">
    <property type="entry name" value="MFS_trans_sf"/>
</dbReference>
<evidence type="ECO:0000256" key="1">
    <source>
        <dbReference type="ARBA" id="ARBA00004127"/>
    </source>
</evidence>
<comment type="similarity">
    <text evidence="2">Belongs to the major facilitator superfamily.</text>
</comment>
<dbReference type="InterPro" id="IPR051788">
    <property type="entry name" value="MFS_Transporter"/>
</dbReference>
<keyword evidence="4 7" id="KW-0812">Transmembrane</keyword>
<evidence type="ECO:0000256" key="6">
    <source>
        <dbReference type="ARBA" id="ARBA00023136"/>
    </source>
</evidence>
<dbReference type="Pfam" id="PF07690">
    <property type="entry name" value="MFS_1"/>
    <property type="match status" value="1"/>
</dbReference>
<evidence type="ECO:0000259" key="8">
    <source>
        <dbReference type="PROSITE" id="PS50850"/>
    </source>
</evidence>
<feature type="domain" description="Major facilitator superfamily (MFS) profile" evidence="8">
    <location>
        <begin position="9"/>
        <end position="398"/>
    </location>
</feature>
<accession>A0A554VH66</accession>
<keyword evidence="10" id="KW-1185">Reference proteome</keyword>
<feature type="transmembrane region" description="Helical" evidence="7">
    <location>
        <begin position="290"/>
        <end position="313"/>
    </location>
</feature>
<evidence type="ECO:0000313" key="10">
    <source>
        <dbReference type="Proteomes" id="UP000318833"/>
    </source>
</evidence>
<dbReference type="RefSeq" id="WP_143917461.1">
    <property type="nucleotide sequence ID" value="NZ_CANMIK010000046.1"/>
</dbReference>
<name>A0A554VH66_9FLAO</name>
<dbReference type="PANTHER" id="PTHR23514:SF3">
    <property type="entry name" value="BYPASS OF STOP CODON PROTEIN 6"/>
    <property type="match status" value="1"/>
</dbReference>
<dbReference type="OrthoDB" id="9783757at2"/>
<evidence type="ECO:0000313" key="9">
    <source>
        <dbReference type="EMBL" id="TSE06770.1"/>
    </source>
</evidence>
<organism evidence="9 10">
    <name type="scientific">Aquimarina algiphila</name>
    <dbReference type="NCBI Taxonomy" id="2047982"/>
    <lineage>
        <taxon>Bacteria</taxon>
        <taxon>Pseudomonadati</taxon>
        <taxon>Bacteroidota</taxon>
        <taxon>Flavobacteriia</taxon>
        <taxon>Flavobacteriales</taxon>
        <taxon>Flavobacteriaceae</taxon>
        <taxon>Aquimarina</taxon>
    </lineage>
</organism>
<dbReference type="Gene3D" id="1.20.1250.20">
    <property type="entry name" value="MFS general substrate transporter like domains"/>
    <property type="match status" value="2"/>
</dbReference>
<reference evidence="9 10" key="1">
    <citation type="submission" date="2019-07" db="EMBL/GenBank/DDBJ databases">
        <title>The draft genome sequence of Aquimarina algiphila M91.</title>
        <authorList>
            <person name="Meng X."/>
        </authorList>
    </citation>
    <scope>NUCLEOTIDE SEQUENCE [LARGE SCALE GENOMIC DNA]</scope>
    <source>
        <strain evidence="9 10">M91</strain>
    </source>
</reference>